<dbReference type="InterPro" id="IPR003594">
    <property type="entry name" value="HATPase_dom"/>
</dbReference>
<evidence type="ECO:0000256" key="1">
    <source>
        <dbReference type="ARBA" id="ARBA00022527"/>
    </source>
</evidence>
<evidence type="ECO:0000313" key="4">
    <source>
        <dbReference type="EMBL" id="GDY80295.1"/>
    </source>
</evidence>
<protein>
    <recommendedName>
        <fullName evidence="2">Histidine kinase/HSP90-like ATPase domain-containing protein</fullName>
    </recommendedName>
</protein>
<dbReference type="Proteomes" id="UP000302139">
    <property type="component" value="Unassembled WGS sequence"/>
</dbReference>
<dbReference type="InterPro" id="IPR029063">
    <property type="entry name" value="SAM-dependent_MTases_sf"/>
</dbReference>
<dbReference type="OMA" id="LYPPDAW"/>
<keyword evidence="1" id="KW-0723">Serine/threonine-protein kinase</keyword>
<dbReference type="AlphaFoldDB" id="A0A4D4NA11"/>
<accession>A0A4D4NA11</accession>
<sequence>MTSTALDALTSAIPRSVRTGHEVSIERDPASMPGHLTKADSVWPGRLRRIIRAGLKLWNQPALVETAELLTTELVTNAFRHGSGTDIGFRLLISGDHVVIEVRDGSPDRPVLRRASPEDEDGRGLALVSAMADEWGTTSDGTTTWCTLPLRKGSDHPMQRTATPVPSLREYPAIQLPGNPNTVTRARTIARSGLTVLDWQGDVHAATEVVAIRRTPQPATLLTEEAKGTVMDWRTRAMRLAGEVVRPESRWHEPVATVPRHEFVPRWWQSDGDAWLLRDGPAAPDAWLEAAYTDQTLVTRVDACPADHAAPGAMASGTPTSSSTLPSLVVRMYRHAMIAENSDVLVTTGTGYGTALACARLGHARVTSIDVDADLVKAASDRLVLVAGYRPQMAVGDITGELPGAYDRIIATVSVRPVPVSWLSALRPGGRLVTTIAGTGLILAADKTNEGGATGRIEWDRAGFMPTRHGADYGPPADDVWQEAAEADGEDVITSRYPLLYPPDAWDVMSMLELQIPGITYRRSMDGGNRTVWLLHPDGSWARATARGFLDSPTVHQGGPRRLWSDLDRIRNRLNREGALPVYGAQVTITPDGTTTLTRGSWSFTL</sequence>
<dbReference type="InterPro" id="IPR036890">
    <property type="entry name" value="HATPase_C_sf"/>
</dbReference>
<dbReference type="CDD" id="cd02440">
    <property type="entry name" value="AdoMet_MTases"/>
    <property type="match status" value="1"/>
</dbReference>
<reference evidence="4 5" key="1">
    <citation type="submission" date="2019-04" db="EMBL/GenBank/DDBJ databases">
        <title>Draft genome sequences of Streptomyces avermitilis ATCC 31267.</title>
        <authorList>
            <person name="Komaki H."/>
            <person name="Tamura T."/>
            <person name="Hosoyama A."/>
        </authorList>
    </citation>
    <scope>NUCLEOTIDE SEQUENCE [LARGE SCALE GENOMIC DNA]</scope>
    <source>
        <strain evidence="4 5">ATCC 31267</strain>
    </source>
</reference>
<dbReference type="PANTHER" id="PTHR35526:SF3">
    <property type="entry name" value="ANTI-SIGMA-F FACTOR RSBW"/>
    <property type="match status" value="1"/>
</dbReference>
<gene>
    <name evidence="3" type="ORF">SAV14893_094120</name>
    <name evidence="4" type="ORF">SAV31267_097800</name>
</gene>
<dbReference type="EMBL" id="BJHY01000002">
    <property type="protein sequence ID" value="GDY80295.1"/>
    <property type="molecule type" value="Genomic_DNA"/>
</dbReference>
<keyword evidence="1" id="KW-0418">Kinase</keyword>
<name>A0A4D4NA11_STRAX</name>
<evidence type="ECO:0000313" key="3">
    <source>
        <dbReference type="EMBL" id="GDY70019.1"/>
    </source>
</evidence>
<feature type="domain" description="Histidine kinase/HSP90-like ATPase" evidence="2">
    <location>
        <begin position="61"/>
        <end position="145"/>
    </location>
</feature>
<dbReference type="CDD" id="cd16936">
    <property type="entry name" value="HATPase_RsbW-like"/>
    <property type="match status" value="1"/>
</dbReference>
<dbReference type="EMBL" id="BJHX01000003">
    <property type="protein sequence ID" value="GDY70019.1"/>
    <property type="molecule type" value="Genomic_DNA"/>
</dbReference>
<dbReference type="SUPFAM" id="SSF53335">
    <property type="entry name" value="S-adenosyl-L-methionine-dependent methyltransferases"/>
    <property type="match status" value="1"/>
</dbReference>
<keyword evidence="1" id="KW-0808">Transferase</keyword>
<evidence type="ECO:0000313" key="6">
    <source>
        <dbReference type="Proteomes" id="UP000302139"/>
    </source>
</evidence>
<dbReference type="InterPro" id="IPR050267">
    <property type="entry name" value="Anti-sigma-factor_SerPK"/>
</dbReference>
<proteinExistence type="predicted"/>
<evidence type="ECO:0000259" key="2">
    <source>
        <dbReference type="Pfam" id="PF13581"/>
    </source>
</evidence>
<evidence type="ECO:0000313" key="5">
    <source>
        <dbReference type="Proteomes" id="UP000299211"/>
    </source>
</evidence>
<dbReference type="Proteomes" id="UP000299211">
    <property type="component" value="Unassembled WGS sequence"/>
</dbReference>
<dbReference type="Gene3D" id="3.40.50.150">
    <property type="entry name" value="Vaccinia Virus protein VP39"/>
    <property type="match status" value="1"/>
</dbReference>
<dbReference type="Gene3D" id="3.30.565.10">
    <property type="entry name" value="Histidine kinase-like ATPase, C-terminal domain"/>
    <property type="match status" value="1"/>
</dbReference>
<comment type="caution">
    <text evidence="4">The sequence shown here is derived from an EMBL/GenBank/DDBJ whole genome shotgun (WGS) entry which is preliminary data.</text>
</comment>
<dbReference type="Pfam" id="PF13581">
    <property type="entry name" value="HATPase_c_2"/>
    <property type="match status" value="1"/>
</dbReference>
<dbReference type="SUPFAM" id="SSF55874">
    <property type="entry name" value="ATPase domain of HSP90 chaperone/DNA topoisomerase II/histidine kinase"/>
    <property type="match status" value="1"/>
</dbReference>
<reference evidence="3 6" key="2">
    <citation type="submission" date="2019-04" db="EMBL/GenBank/DDBJ databases">
        <title>Draft genome sequences of Streptomyces avermitilis NBRC 14893.</title>
        <authorList>
            <person name="Komaki H."/>
            <person name="Tamura T."/>
            <person name="Hosoyama A."/>
        </authorList>
    </citation>
    <scope>NUCLEOTIDE SEQUENCE [LARGE SCALE GENOMIC DNA]</scope>
    <source>
        <strain evidence="3 6">NBRC 14893</strain>
    </source>
</reference>
<dbReference type="Pfam" id="PF01135">
    <property type="entry name" value="PCMT"/>
    <property type="match status" value="1"/>
</dbReference>
<dbReference type="PANTHER" id="PTHR35526">
    <property type="entry name" value="ANTI-SIGMA-F FACTOR RSBW-RELATED"/>
    <property type="match status" value="1"/>
</dbReference>
<dbReference type="GO" id="GO:0004674">
    <property type="term" value="F:protein serine/threonine kinase activity"/>
    <property type="evidence" value="ECO:0007669"/>
    <property type="project" value="UniProtKB-KW"/>
</dbReference>
<organism evidence="4 5">
    <name type="scientific">Streptomyces avermitilis</name>
    <dbReference type="NCBI Taxonomy" id="33903"/>
    <lineage>
        <taxon>Bacteria</taxon>
        <taxon>Bacillati</taxon>
        <taxon>Actinomycetota</taxon>
        <taxon>Actinomycetes</taxon>
        <taxon>Kitasatosporales</taxon>
        <taxon>Streptomycetaceae</taxon>
        <taxon>Streptomyces</taxon>
    </lineage>
</organism>